<accession>A0AAW0LZM1</accession>
<gene>
    <name evidence="2" type="primary">RPD1_9</name>
    <name evidence="2" type="ORF">CFP56_025993</name>
</gene>
<feature type="region of interest" description="Disordered" evidence="1">
    <location>
        <begin position="27"/>
        <end position="75"/>
    </location>
</feature>
<dbReference type="Proteomes" id="UP000237347">
    <property type="component" value="Unassembled WGS sequence"/>
</dbReference>
<organism evidence="2 3">
    <name type="scientific">Quercus suber</name>
    <name type="common">Cork oak</name>
    <dbReference type="NCBI Taxonomy" id="58331"/>
    <lineage>
        <taxon>Eukaryota</taxon>
        <taxon>Viridiplantae</taxon>
        <taxon>Streptophyta</taxon>
        <taxon>Embryophyta</taxon>
        <taxon>Tracheophyta</taxon>
        <taxon>Spermatophyta</taxon>
        <taxon>Magnoliopsida</taxon>
        <taxon>eudicotyledons</taxon>
        <taxon>Gunneridae</taxon>
        <taxon>Pentapetalae</taxon>
        <taxon>rosids</taxon>
        <taxon>fabids</taxon>
        <taxon>Fagales</taxon>
        <taxon>Fagaceae</taxon>
        <taxon>Quercus</taxon>
    </lineage>
</organism>
<evidence type="ECO:0000256" key="1">
    <source>
        <dbReference type="SAM" id="MobiDB-lite"/>
    </source>
</evidence>
<name>A0AAW0LZM1_QUESU</name>
<reference evidence="2 3" key="1">
    <citation type="journal article" date="2018" name="Sci. Data">
        <title>The draft genome sequence of cork oak.</title>
        <authorList>
            <person name="Ramos A.M."/>
            <person name="Usie A."/>
            <person name="Barbosa P."/>
            <person name="Barros P.M."/>
            <person name="Capote T."/>
            <person name="Chaves I."/>
            <person name="Simoes F."/>
            <person name="Abreu I."/>
            <person name="Carrasquinho I."/>
            <person name="Faro C."/>
            <person name="Guimaraes J.B."/>
            <person name="Mendonca D."/>
            <person name="Nobrega F."/>
            <person name="Rodrigues L."/>
            <person name="Saibo N.J.M."/>
            <person name="Varela M.C."/>
            <person name="Egas C."/>
            <person name="Matos J."/>
            <person name="Miguel C.M."/>
            <person name="Oliveira M.M."/>
            <person name="Ricardo C.P."/>
            <person name="Goncalves S."/>
        </authorList>
    </citation>
    <scope>NUCLEOTIDE SEQUENCE [LARGE SCALE GENOMIC DNA]</scope>
    <source>
        <strain evidence="3">cv. HL8</strain>
    </source>
</reference>
<sequence length="94" mass="10674">MYTAPLISNSDVLIDISKAKRTPKIEKCSSSFYPKPPKAFKPKTPIPKTLQPLLSNVTPTRPMSQSTSIPKKLQHVHDHGYENYMEVKKKTHKV</sequence>
<proteinExistence type="predicted"/>
<dbReference type="AlphaFoldDB" id="A0AAW0LZM1"/>
<protein>
    <submittedName>
        <fullName evidence="2">Protein root primordium defective 1</fullName>
    </submittedName>
</protein>
<evidence type="ECO:0000313" key="3">
    <source>
        <dbReference type="Proteomes" id="UP000237347"/>
    </source>
</evidence>
<dbReference type="EMBL" id="PKMF04000041">
    <property type="protein sequence ID" value="KAK7855906.1"/>
    <property type="molecule type" value="Genomic_DNA"/>
</dbReference>
<keyword evidence="3" id="KW-1185">Reference proteome</keyword>
<comment type="caution">
    <text evidence="2">The sequence shown here is derived from an EMBL/GenBank/DDBJ whole genome shotgun (WGS) entry which is preliminary data.</text>
</comment>
<evidence type="ECO:0000313" key="2">
    <source>
        <dbReference type="EMBL" id="KAK7855906.1"/>
    </source>
</evidence>
<feature type="compositionally biased region" description="Polar residues" evidence="1">
    <location>
        <begin position="52"/>
        <end position="69"/>
    </location>
</feature>